<dbReference type="EMBL" id="CM009754">
    <property type="protein sequence ID" value="PUZ50341.1"/>
    <property type="molecule type" value="Genomic_DNA"/>
</dbReference>
<reference evidence="3 4" key="1">
    <citation type="submission" date="2018-04" db="EMBL/GenBank/DDBJ databases">
        <title>WGS assembly of Panicum hallii var. hallii HAL2.</title>
        <authorList>
            <person name="Lovell J."/>
            <person name="Jenkins J."/>
            <person name="Lowry D."/>
            <person name="Mamidi S."/>
            <person name="Sreedasyam A."/>
            <person name="Weng X."/>
            <person name="Barry K."/>
            <person name="Bonette J."/>
            <person name="Campitelli B."/>
            <person name="Daum C."/>
            <person name="Gordon S."/>
            <person name="Gould B."/>
            <person name="Lipzen A."/>
            <person name="MacQueen A."/>
            <person name="Palacio-Mejia J."/>
            <person name="Plott C."/>
            <person name="Shakirov E."/>
            <person name="Shu S."/>
            <person name="Yoshinaga Y."/>
            <person name="Zane M."/>
            <person name="Rokhsar D."/>
            <person name="Grimwood J."/>
            <person name="Schmutz J."/>
            <person name="Juenger T."/>
        </authorList>
    </citation>
    <scope>NUCLEOTIDE SEQUENCE [LARGE SCALE GENOMIC DNA]</scope>
    <source>
        <strain evidence="4">cv. HAL2</strain>
    </source>
</reference>
<dbReference type="Pfam" id="PF23598">
    <property type="entry name" value="LRR_14"/>
    <property type="match status" value="1"/>
</dbReference>
<organism evidence="3 4">
    <name type="scientific">Panicum hallii var. hallii</name>
    <dbReference type="NCBI Taxonomy" id="1504633"/>
    <lineage>
        <taxon>Eukaryota</taxon>
        <taxon>Viridiplantae</taxon>
        <taxon>Streptophyta</taxon>
        <taxon>Embryophyta</taxon>
        <taxon>Tracheophyta</taxon>
        <taxon>Spermatophyta</taxon>
        <taxon>Magnoliopsida</taxon>
        <taxon>Liliopsida</taxon>
        <taxon>Poales</taxon>
        <taxon>Poaceae</taxon>
        <taxon>PACMAD clade</taxon>
        <taxon>Panicoideae</taxon>
        <taxon>Panicodae</taxon>
        <taxon>Paniceae</taxon>
        <taxon>Panicinae</taxon>
        <taxon>Panicum</taxon>
        <taxon>Panicum sect. Panicum</taxon>
    </lineage>
</organism>
<name>A0A2T7D422_9POAL</name>
<keyword evidence="1" id="KW-0677">Repeat</keyword>
<sequence length="397" mass="45000">MKLQRLAHLYVDPRIRFPDGMIGKMKSLEELAEFEVCSYEIGKSMQEFSQLTKLRTLVISWKLYCSFDSRGRQQAEDLQILVGALISKCNLHNLYIHDRRDNLPWYQPLSTGSWCPTARCTLQKLHITFCFIDKVQNWMSSLVNLRELELQIYRTGPEDLEILGAIPSLLYLELVTFCSTNGRIIFRGNKGFRNLKHISLCIVSCGTALEFEAGSLPKVQDLKFKYCVHEMECLNDASNFGIENLSSIAKVEVVIRGNCPSDIDNDDIVASVPNAIKAAIETLPNRPSASFITESNDDYCKHSEMVSSLSELPKMCDFSLVVSSIQQIQGHQPLTYGPLICVSSLLSFGLLLKYLERVNQNFGEYQSGWKNVKLKTSSIQSKLKVGRVRKRIALCLF</sequence>
<dbReference type="InterPro" id="IPR055414">
    <property type="entry name" value="LRR_R13L4/SHOC2-like"/>
</dbReference>
<dbReference type="Gramene" id="PUZ50341">
    <property type="protein sequence ID" value="PUZ50341"/>
    <property type="gene ID" value="GQ55_6G052100"/>
</dbReference>
<dbReference type="InterPro" id="IPR032675">
    <property type="entry name" value="LRR_dom_sf"/>
</dbReference>
<dbReference type="PANTHER" id="PTHR47186">
    <property type="entry name" value="LEUCINE-RICH REPEAT-CONTAINING PROTEIN 57"/>
    <property type="match status" value="1"/>
</dbReference>
<gene>
    <name evidence="3" type="ORF">GQ55_6G052100</name>
</gene>
<keyword evidence="4" id="KW-1185">Reference proteome</keyword>
<feature type="domain" description="Disease resistance R13L4/SHOC-2-like LRR" evidence="2">
    <location>
        <begin position="2"/>
        <end position="288"/>
    </location>
</feature>
<proteinExistence type="predicted"/>
<evidence type="ECO:0000313" key="4">
    <source>
        <dbReference type="Proteomes" id="UP000244336"/>
    </source>
</evidence>
<protein>
    <recommendedName>
        <fullName evidence="2">Disease resistance R13L4/SHOC-2-like LRR domain-containing protein</fullName>
    </recommendedName>
</protein>
<dbReference type="PANTHER" id="PTHR47186:SF3">
    <property type="entry name" value="OS09G0267800 PROTEIN"/>
    <property type="match status" value="1"/>
</dbReference>
<dbReference type="SUPFAM" id="SSF52047">
    <property type="entry name" value="RNI-like"/>
    <property type="match status" value="1"/>
</dbReference>
<evidence type="ECO:0000313" key="3">
    <source>
        <dbReference type="EMBL" id="PUZ50341.1"/>
    </source>
</evidence>
<dbReference type="AlphaFoldDB" id="A0A2T7D422"/>
<evidence type="ECO:0000256" key="1">
    <source>
        <dbReference type="ARBA" id="ARBA00022737"/>
    </source>
</evidence>
<dbReference type="Proteomes" id="UP000244336">
    <property type="component" value="Chromosome 6"/>
</dbReference>
<accession>A0A2T7D422</accession>
<evidence type="ECO:0000259" key="2">
    <source>
        <dbReference type="Pfam" id="PF23598"/>
    </source>
</evidence>
<dbReference type="Gene3D" id="3.80.10.10">
    <property type="entry name" value="Ribonuclease Inhibitor"/>
    <property type="match status" value="1"/>
</dbReference>